<dbReference type="Proteomes" id="UP001472677">
    <property type="component" value="Unassembled WGS sequence"/>
</dbReference>
<comment type="caution">
    <text evidence="1">The sequence shown here is derived from an EMBL/GenBank/DDBJ whole genome shotgun (WGS) entry which is preliminary data.</text>
</comment>
<proteinExistence type="predicted"/>
<evidence type="ECO:0000313" key="1">
    <source>
        <dbReference type="EMBL" id="KAK8497473.1"/>
    </source>
</evidence>
<dbReference type="EMBL" id="JBBPBM010000307">
    <property type="protein sequence ID" value="KAK8497473.1"/>
    <property type="molecule type" value="Genomic_DNA"/>
</dbReference>
<name>A0ABR2ATN0_9ROSI</name>
<reference evidence="1 2" key="1">
    <citation type="journal article" date="2024" name="G3 (Bethesda)">
        <title>Genome assembly of Hibiscus sabdariffa L. provides insights into metabolisms of medicinal natural products.</title>
        <authorList>
            <person name="Kim T."/>
        </authorList>
    </citation>
    <scope>NUCLEOTIDE SEQUENCE [LARGE SCALE GENOMIC DNA]</scope>
    <source>
        <strain evidence="1">TK-2024</strain>
        <tissue evidence="1">Old leaves</tissue>
    </source>
</reference>
<evidence type="ECO:0000313" key="2">
    <source>
        <dbReference type="Proteomes" id="UP001472677"/>
    </source>
</evidence>
<protein>
    <submittedName>
        <fullName evidence="1">Uncharacterized protein</fullName>
    </submittedName>
</protein>
<keyword evidence="2" id="KW-1185">Reference proteome</keyword>
<organism evidence="1 2">
    <name type="scientific">Hibiscus sabdariffa</name>
    <name type="common">roselle</name>
    <dbReference type="NCBI Taxonomy" id="183260"/>
    <lineage>
        <taxon>Eukaryota</taxon>
        <taxon>Viridiplantae</taxon>
        <taxon>Streptophyta</taxon>
        <taxon>Embryophyta</taxon>
        <taxon>Tracheophyta</taxon>
        <taxon>Spermatophyta</taxon>
        <taxon>Magnoliopsida</taxon>
        <taxon>eudicotyledons</taxon>
        <taxon>Gunneridae</taxon>
        <taxon>Pentapetalae</taxon>
        <taxon>rosids</taxon>
        <taxon>malvids</taxon>
        <taxon>Malvales</taxon>
        <taxon>Malvaceae</taxon>
        <taxon>Malvoideae</taxon>
        <taxon>Hibiscus</taxon>
    </lineage>
</organism>
<gene>
    <name evidence="1" type="ORF">V6N12_017991</name>
</gene>
<accession>A0ABR2ATN0</accession>
<sequence>MVELGQKLVKAPRLAKALEGRKGDAKAISIANIRVVVASNEAEVTRVEAHRERKMVSKNVEEAQKVRVKLDAFYVNASQL</sequence>